<feature type="signal peptide" evidence="11">
    <location>
        <begin position="1"/>
        <end position="22"/>
    </location>
</feature>
<dbReference type="EMBL" id="CP028923">
    <property type="protein sequence ID" value="QCK15931.1"/>
    <property type="molecule type" value="Genomic_DNA"/>
</dbReference>
<dbReference type="NCBIfam" id="TIGR01782">
    <property type="entry name" value="TonB-Xanth-Caul"/>
    <property type="match status" value="1"/>
</dbReference>
<dbReference type="InterPro" id="IPR010104">
    <property type="entry name" value="TonB_rcpt_bac"/>
</dbReference>
<dbReference type="InterPro" id="IPR012910">
    <property type="entry name" value="Plug_dom"/>
</dbReference>
<dbReference type="InterPro" id="IPR039426">
    <property type="entry name" value="TonB-dep_rcpt-like"/>
</dbReference>
<feature type="chain" id="PRO_5020837217" evidence="11">
    <location>
        <begin position="23"/>
        <end position="929"/>
    </location>
</feature>
<evidence type="ECO:0000259" key="13">
    <source>
        <dbReference type="Pfam" id="PF07715"/>
    </source>
</evidence>
<evidence type="ECO:0000256" key="1">
    <source>
        <dbReference type="ARBA" id="ARBA00004571"/>
    </source>
</evidence>
<keyword evidence="4 8" id="KW-0812">Transmembrane</keyword>
<evidence type="ECO:0000256" key="10">
    <source>
        <dbReference type="SAM" id="MobiDB-lite"/>
    </source>
</evidence>
<gene>
    <name evidence="14" type="ORF">DCC35_14880</name>
</gene>
<feature type="region of interest" description="Disordered" evidence="10">
    <location>
        <begin position="391"/>
        <end position="412"/>
    </location>
</feature>
<evidence type="ECO:0000256" key="7">
    <source>
        <dbReference type="ARBA" id="ARBA00023237"/>
    </source>
</evidence>
<keyword evidence="14" id="KW-0675">Receptor</keyword>
<dbReference type="PANTHER" id="PTHR40980">
    <property type="entry name" value="PLUG DOMAIN-CONTAINING PROTEIN"/>
    <property type="match status" value="1"/>
</dbReference>
<evidence type="ECO:0000259" key="12">
    <source>
        <dbReference type="Pfam" id="PF00593"/>
    </source>
</evidence>
<evidence type="ECO:0000256" key="6">
    <source>
        <dbReference type="ARBA" id="ARBA00023136"/>
    </source>
</evidence>
<keyword evidence="15" id="KW-1185">Reference proteome</keyword>
<dbReference type="InterPro" id="IPR008969">
    <property type="entry name" value="CarboxyPept-like_regulatory"/>
</dbReference>
<proteinExistence type="inferred from homology"/>
<evidence type="ECO:0000313" key="15">
    <source>
        <dbReference type="Proteomes" id="UP000298616"/>
    </source>
</evidence>
<dbReference type="Pfam" id="PF07715">
    <property type="entry name" value="Plug"/>
    <property type="match status" value="1"/>
</dbReference>
<organism evidence="14 15">
    <name type="scientific">Mangrovivirga cuniculi</name>
    <dbReference type="NCBI Taxonomy" id="2715131"/>
    <lineage>
        <taxon>Bacteria</taxon>
        <taxon>Pseudomonadati</taxon>
        <taxon>Bacteroidota</taxon>
        <taxon>Cytophagia</taxon>
        <taxon>Cytophagales</taxon>
        <taxon>Mangrovivirgaceae</taxon>
        <taxon>Mangrovivirga</taxon>
    </lineage>
</organism>
<dbReference type="CDD" id="cd01347">
    <property type="entry name" value="ligand_gated_channel"/>
    <property type="match status" value="1"/>
</dbReference>
<dbReference type="Pfam" id="PF13715">
    <property type="entry name" value="CarbopepD_reg_2"/>
    <property type="match status" value="1"/>
</dbReference>
<dbReference type="InterPro" id="IPR036942">
    <property type="entry name" value="Beta-barrel_TonB_sf"/>
</dbReference>
<dbReference type="Gene3D" id="2.170.130.10">
    <property type="entry name" value="TonB-dependent receptor, plug domain"/>
    <property type="match status" value="1"/>
</dbReference>
<dbReference type="SUPFAM" id="SSF49464">
    <property type="entry name" value="Carboxypeptidase regulatory domain-like"/>
    <property type="match status" value="1"/>
</dbReference>
<evidence type="ECO:0000256" key="9">
    <source>
        <dbReference type="RuleBase" id="RU003357"/>
    </source>
</evidence>
<dbReference type="Gene3D" id="2.60.40.1120">
    <property type="entry name" value="Carboxypeptidase-like, regulatory domain"/>
    <property type="match status" value="1"/>
</dbReference>
<dbReference type="InterPro" id="IPR000531">
    <property type="entry name" value="Beta-barrel_TonB"/>
</dbReference>
<dbReference type="KEGG" id="fpf:DCC35_14880"/>
<comment type="similarity">
    <text evidence="8 9">Belongs to the TonB-dependent receptor family.</text>
</comment>
<dbReference type="PANTHER" id="PTHR40980:SF4">
    <property type="entry name" value="TONB-DEPENDENT RECEPTOR-LIKE BETA-BARREL DOMAIN-CONTAINING PROTEIN"/>
    <property type="match status" value="1"/>
</dbReference>
<dbReference type="SUPFAM" id="SSF56935">
    <property type="entry name" value="Porins"/>
    <property type="match status" value="1"/>
</dbReference>
<keyword evidence="5 9" id="KW-0798">TonB box</keyword>
<dbReference type="Pfam" id="PF00593">
    <property type="entry name" value="TonB_dep_Rec_b-barrel"/>
    <property type="match status" value="1"/>
</dbReference>
<dbReference type="OrthoDB" id="8727862at2"/>
<dbReference type="Gene3D" id="2.40.170.20">
    <property type="entry name" value="TonB-dependent receptor, beta-barrel domain"/>
    <property type="match status" value="1"/>
</dbReference>
<reference evidence="14 15" key="1">
    <citation type="submission" date="2018-04" db="EMBL/GenBank/DDBJ databases">
        <title>Complete genome uncultured novel isolate.</title>
        <authorList>
            <person name="Merlino G."/>
        </authorList>
    </citation>
    <scope>NUCLEOTIDE SEQUENCE [LARGE SCALE GENOMIC DNA]</scope>
    <source>
        <strain evidence="15">R1DC9</strain>
    </source>
</reference>
<evidence type="ECO:0000256" key="8">
    <source>
        <dbReference type="PROSITE-ProRule" id="PRU01360"/>
    </source>
</evidence>
<dbReference type="AlphaFoldDB" id="A0A4D7JK08"/>
<name>A0A4D7JK08_9BACT</name>
<comment type="subcellular location">
    <subcellularLocation>
        <location evidence="1 8">Cell outer membrane</location>
        <topology evidence="1 8">Multi-pass membrane protein</topology>
    </subcellularLocation>
</comment>
<evidence type="ECO:0000256" key="3">
    <source>
        <dbReference type="ARBA" id="ARBA00022452"/>
    </source>
</evidence>
<evidence type="ECO:0000256" key="4">
    <source>
        <dbReference type="ARBA" id="ARBA00022692"/>
    </source>
</evidence>
<keyword evidence="6 8" id="KW-0472">Membrane</keyword>
<keyword evidence="7 8" id="KW-0998">Cell outer membrane</keyword>
<keyword evidence="2 8" id="KW-0813">Transport</keyword>
<feature type="domain" description="TonB-dependent receptor plug" evidence="13">
    <location>
        <begin position="131"/>
        <end position="235"/>
    </location>
</feature>
<protein>
    <submittedName>
        <fullName evidence="14">TonB-dependent receptor</fullName>
    </submittedName>
</protein>
<evidence type="ECO:0000256" key="11">
    <source>
        <dbReference type="SAM" id="SignalP"/>
    </source>
</evidence>
<keyword evidence="11" id="KW-0732">Signal</keyword>
<dbReference type="Proteomes" id="UP000298616">
    <property type="component" value="Chromosome"/>
</dbReference>
<evidence type="ECO:0000256" key="2">
    <source>
        <dbReference type="ARBA" id="ARBA00022448"/>
    </source>
</evidence>
<dbReference type="GO" id="GO:0009279">
    <property type="term" value="C:cell outer membrane"/>
    <property type="evidence" value="ECO:0007669"/>
    <property type="project" value="UniProtKB-SubCell"/>
</dbReference>
<accession>A0A4D7JK08</accession>
<keyword evidence="3 8" id="KW-1134">Transmembrane beta strand</keyword>
<evidence type="ECO:0000313" key="14">
    <source>
        <dbReference type="EMBL" id="QCK15931.1"/>
    </source>
</evidence>
<dbReference type="PROSITE" id="PS52016">
    <property type="entry name" value="TONB_DEPENDENT_REC_3"/>
    <property type="match status" value="1"/>
</dbReference>
<feature type="domain" description="TonB-dependent receptor-like beta-barrel" evidence="12">
    <location>
        <begin position="454"/>
        <end position="891"/>
    </location>
</feature>
<sequence length="929" mass="105187">MKTFLQSILTALTFILCFPVIAQDNGRVQVKVVDEFGLPMPGATVLLEGPIKKGNITDASGDLIMQALPEGKYQLTLTYIGYESIKEDISIESGETTTLTYALFPSITVGDEVVVIGDRLRGQAKALNKQKNNSNITNVVSADQMGRFPDANMGDALKRIPGITIQNDQGEARDIIIRGMAPQLNSVMINGERIPSAEGDNRQIQLDLIPSDMIQTVEVNKAVLPDMDADAIGGAVNLITRQAPEDFRLSLTAGSGLNFLTEKPIYTGGLVIGDRFAGGKLGAVLSASYYDNDFGSENVEGEWFENEQGDAVLGEFESRNYFVRRARRSVSLDMDYQINENNTIFLSTMYNWRDDWENRFANGYSDLDEAFQDGLVTEISNGVYQLPGRVEYETKGGDNSSRNKNRRLEDQRNRNIQLRGEHILNGLIIDWSVNYAKASEERPNERYISYRSSGLPVTMNVTNPEFPIVSLNDINDQYGIEFREISEEYQYTFDRDINSRLDFKFPVGKKSVVKSGLRYRNKHKERENNFFFYEPVDMEAFGSTLGAISELRNLNDPDFLPGSKYQPGDFVSQDFLARLDLNNPALFNKEDALDEYLPGNYTADEQLYAAYAMVDQQFTENLSVIFGFRVEHTEIDYTGYALNVDEETFFQTNGSDSYTNYLPGIHVKYDPNNKTVLRFAWTNTLARPNYYDLVPYAEFSPDDEELVRGNPALKPATAMNFDLMAERYFESIGMMSGGLFYKNIDDFNYSRSIDNYDDPQFGDGLEYTTFDNGGNAQVFGVEVAFQKQIWKGLGLYVNYTYTQSSTEGIEGREDDDLELPGTATHMFNGSLSYETSKLVLRISANYADDYIDELGGDSFEDRFYDKQFFLDANASYAFNKNWRVFAEANNLTNQPLRYYQGIPSRTMQVEYYNSRFTLGVKYDLFKANN</sequence>
<dbReference type="InterPro" id="IPR037066">
    <property type="entry name" value="Plug_dom_sf"/>
</dbReference>
<evidence type="ECO:0000256" key="5">
    <source>
        <dbReference type="ARBA" id="ARBA00023077"/>
    </source>
</evidence>
<dbReference type="RefSeq" id="WP_137091528.1">
    <property type="nucleotide sequence ID" value="NZ_CP028923.1"/>
</dbReference>